<dbReference type="EMBL" id="CM000131">
    <property type="protein sequence ID" value="EEC80740.1"/>
    <property type="molecule type" value="Genomic_DNA"/>
</dbReference>
<name>B8B3D6_ORYSI</name>
<dbReference type="Gramene" id="BGIOSGA023027-TA">
    <property type="protein sequence ID" value="BGIOSGA023027-PA"/>
    <property type="gene ID" value="BGIOSGA023027"/>
</dbReference>
<sequence>MAMTLRPTCNAPHPGLPDPMWVARGHRMPLLGGRHHAYWVFNEEVEFGGCPDVLGDKGVVLVATGFVAVELLHVLHLLLPDLTMLISQSLLHPPAASLPPLLPHHLWHRSLPVSSRKSATPIRRRGRGQLLAHEVDRLRWNGKGEQGQGW</sequence>
<organism evidence="1 2">
    <name type="scientific">Oryza sativa subsp. indica</name>
    <name type="common">Rice</name>
    <dbReference type="NCBI Taxonomy" id="39946"/>
    <lineage>
        <taxon>Eukaryota</taxon>
        <taxon>Viridiplantae</taxon>
        <taxon>Streptophyta</taxon>
        <taxon>Embryophyta</taxon>
        <taxon>Tracheophyta</taxon>
        <taxon>Spermatophyta</taxon>
        <taxon>Magnoliopsida</taxon>
        <taxon>Liliopsida</taxon>
        <taxon>Poales</taxon>
        <taxon>Poaceae</taxon>
        <taxon>BOP clade</taxon>
        <taxon>Oryzoideae</taxon>
        <taxon>Oryzeae</taxon>
        <taxon>Oryzinae</taxon>
        <taxon>Oryza</taxon>
        <taxon>Oryza sativa</taxon>
    </lineage>
</organism>
<dbReference type="AlphaFoldDB" id="B8B3D6"/>
<dbReference type="Proteomes" id="UP000007015">
    <property type="component" value="Chromosome 6"/>
</dbReference>
<protein>
    <submittedName>
        <fullName evidence="1">Uncharacterized protein</fullName>
    </submittedName>
</protein>
<reference evidence="1 2" key="1">
    <citation type="journal article" date="2005" name="PLoS Biol.">
        <title>The genomes of Oryza sativa: a history of duplications.</title>
        <authorList>
            <person name="Yu J."/>
            <person name="Wang J."/>
            <person name="Lin W."/>
            <person name="Li S."/>
            <person name="Li H."/>
            <person name="Zhou J."/>
            <person name="Ni P."/>
            <person name="Dong W."/>
            <person name="Hu S."/>
            <person name="Zeng C."/>
            <person name="Zhang J."/>
            <person name="Zhang Y."/>
            <person name="Li R."/>
            <person name="Xu Z."/>
            <person name="Li S."/>
            <person name="Li X."/>
            <person name="Zheng H."/>
            <person name="Cong L."/>
            <person name="Lin L."/>
            <person name="Yin J."/>
            <person name="Geng J."/>
            <person name="Li G."/>
            <person name="Shi J."/>
            <person name="Liu J."/>
            <person name="Lv H."/>
            <person name="Li J."/>
            <person name="Wang J."/>
            <person name="Deng Y."/>
            <person name="Ran L."/>
            <person name="Shi X."/>
            <person name="Wang X."/>
            <person name="Wu Q."/>
            <person name="Li C."/>
            <person name="Ren X."/>
            <person name="Wang J."/>
            <person name="Wang X."/>
            <person name="Li D."/>
            <person name="Liu D."/>
            <person name="Zhang X."/>
            <person name="Ji Z."/>
            <person name="Zhao W."/>
            <person name="Sun Y."/>
            <person name="Zhang Z."/>
            <person name="Bao J."/>
            <person name="Han Y."/>
            <person name="Dong L."/>
            <person name="Ji J."/>
            <person name="Chen P."/>
            <person name="Wu S."/>
            <person name="Liu J."/>
            <person name="Xiao Y."/>
            <person name="Bu D."/>
            <person name="Tan J."/>
            <person name="Yang L."/>
            <person name="Ye C."/>
            <person name="Zhang J."/>
            <person name="Xu J."/>
            <person name="Zhou Y."/>
            <person name="Yu Y."/>
            <person name="Zhang B."/>
            <person name="Zhuang S."/>
            <person name="Wei H."/>
            <person name="Liu B."/>
            <person name="Lei M."/>
            <person name="Yu H."/>
            <person name="Li Y."/>
            <person name="Xu H."/>
            <person name="Wei S."/>
            <person name="He X."/>
            <person name="Fang L."/>
            <person name="Zhang Z."/>
            <person name="Zhang Y."/>
            <person name="Huang X."/>
            <person name="Su Z."/>
            <person name="Tong W."/>
            <person name="Li J."/>
            <person name="Tong Z."/>
            <person name="Li S."/>
            <person name="Ye J."/>
            <person name="Wang L."/>
            <person name="Fang L."/>
            <person name="Lei T."/>
            <person name="Chen C."/>
            <person name="Chen H."/>
            <person name="Xu Z."/>
            <person name="Li H."/>
            <person name="Huang H."/>
            <person name="Zhang F."/>
            <person name="Xu H."/>
            <person name="Li N."/>
            <person name="Zhao C."/>
            <person name="Li S."/>
            <person name="Dong L."/>
            <person name="Huang Y."/>
            <person name="Li L."/>
            <person name="Xi Y."/>
            <person name="Qi Q."/>
            <person name="Li W."/>
            <person name="Zhang B."/>
            <person name="Hu W."/>
            <person name="Zhang Y."/>
            <person name="Tian X."/>
            <person name="Jiao Y."/>
            <person name="Liang X."/>
            <person name="Jin J."/>
            <person name="Gao L."/>
            <person name="Zheng W."/>
            <person name="Hao B."/>
            <person name="Liu S."/>
            <person name="Wang W."/>
            <person name="Yuan L."/>
            <person name="Cao M."/>
            <person name="McDermott J."/>
            <person name="Samudrala R."/>
            <person name="Wang J."/>
            <person name="Wong G.K."/>
            <person name="Yang H."/>
        </authorList>
    </citation>
    <scope>NUCLEOTIDE SEQUENCE [LARGE SCALE GENOMIC DNA]</scope>
    <source>
        <strain evidence="2">cv. 93-11</strain>
    </source>
</reference>
<accession>B8B3D6</accession>
<evidence type="ECO:0000313" key="1">
    <source>
        <dbReference type="EMBL" id="EEC80740.1"/>
    </source>
</evidence>
<gene>
    <name evidence="1" type="ORF">OsI_23217</name>
</gene>
<evidence type="ECO:0000313" key="2">
    <source>
        <dbReference type="Proteomes" id="UP000007015"/>
    </source>
</evidence>
<proteinExistence type="predicted"/>
<dbReference type="HOGENOM" id="CLU_1743565_0_0_1"/>
<keyword evidence="2" id="KW-1185">Reference proteome</keyword>